<accession>A0A8S1UIA7</accession>
<dbReference type="Proteomes" id="UP000683925">
    <property type="component" value="Unassembled WGS sequence"/>
</dbReference>
<protein>
    <submittedName>
        <fullName evidence="1">Uncharacterized protein</fullName>
    </submittedName>
</protein>
<keyword evidence="2" id="KW-1185">Reference proteome</keyword>
<sequence length="98" mass="11814">MCKDFIQLINVTLKRNKVLNSLKLGYNSISEQTFIECYWIQLQLTEEAFTKDSSSNLLHFNFTQKTRKLQVLEHLINFLIILIINKRWYQNIFQIFLL</sequence>
<organism evidence="1 2">
    <name type="scientific">Paramecium octaurelia</name>
    <dbReference type="NCBI Taxonomy" id="43137"/>
    <lineage>
        <taxon>Eukaryota</taxon>
        <taxon>Sar</taxon>
        <taxon>Alveolata</taxon>
        <taxon>Ciliophora</taxon>
        <taxon>Intramacronucleata</taxon>
        <taxon>Oligohymenophorea</taxon>
        <taxon>Peniculida</taxon>
        <taxon>Parameciidae</taxon>
        <taxon>Paramecium</taxon>
    </lineage>
</organism>
<evidence type="ECO:0000313" key="2">
    <source>
        <dbReference type="Proteomes" id="UP000683925"/>
    </source>
</evidence>
<dbReference type="AlphaFoldDB" id="A0A8S1UIA7"/>
<comment type="caution">
    <text evidence="1">The sequence shown here is derived from an EMBL/GenBank/DDBJ whole genome shotgun (WGS) entry which is preliminary data.</text>
</comment>
<gene>
    <name evidence="1" type="ORF">POCTA_138.1.T0450115</name>
</gene>
<evidence type="ECO:0000313" key="1">
    <source>
        <dbReference type="EMBL" id="CAD8164560.1"/>
    </source>
</evidence>
<dbReference type="EMBL" id="CAJJDP010000045">
    <property type="protein sequence ID" value="CAD8164560.1"/>
    <property type="molecule type" value="Genomic_DNA"/>
</dbReference>
<reference evidence="1" key="1">
    <citation type="submission" date="2021-01" db="EMBL/GenBank/DDBJ databases">
        <authorList>
            <consortium name="Genoscope - CEA"/>
            <person name="William W."/>
        </authorList>
    </citation>
    <scope>NUCLEOTIDE SEQUENCE</scope>
</reference>
<name>A0A8S1UIA7_PAROT</name>
<proteinExistence type="predicted"/>